<comment type="subcellular location">
    <subcellularLocation>
        <location evidence="1">Membrane</location>
        <topology evidence="1">Multi-pass membrane protein</topology>
    </subcellularLocation>
</comment>
<dbReference type="AlphaFoldDB" id="A0A0R2PFE8"/>
<evidence type="ECO:0000256" key="3">
    <source>
        <dbReference type="ARBA" id="ARBA00022989"/>
    </source>
</evidence>
<feature type="domain" description="RDD" evidence="6">
    <location>
        <begin position="9"/>
        <end position="100"/>
    </location>
</feature>
<feature type="transmembrane region" description="Helical" evidence="5">
    <location>
        <begin position="82"/>
        <end position="104"/>
    </location>
</feature>
<reference evidence="7 8" key="1">
    <citation type="submission" date="2015-10" db="EMBL/GenBank/DDBJ databases">
        <title>Metagenome-Assembled Genomes uncover a global brackish microbiome.</title>
        <authorList>
            <person name="Hugerth L.W."/>
            <person name="Larsson J."/>
            <person name="Alneberg J."/>
            <person name="Lindh M.V."/>
            <person name="Legrand C."/>
            <person name="Pinhassi J."/>
            <person name="Andersson A.F."/>
        </authorList>
    </citation>
    <scope>NUCLEOTIDE SEQUENCE [LARGE SCALE GENOMIC DNA]</scope>
    <source>
        <strain evidence="7">BACL15 MAG-120619-bin91</strain>
    </source>
</reference>
<keyword evidence="3 5" id="KW-1133">Transmembrane helix</keyword>
<protein>
    <recommendedName>
        <fullName evidence="6">RDD domain-containing protein</fullName>
    </recommendedName>
</protein>
<evidence type="ECO:0000256" key="2">
    <source>
        <dbReference type="ARBA" id="ARBA00022692"/>
    </source>
</evidence>
<dbReference type="GO" id="GO:0016020">
    <property type="term" value="C:membrane"/>
    <property type="evidence" value="ECO:0007669"/>
    <property type="project" value="UniProtKB-SubCell"/>
</dbReference>
<keyword evidence="2 5" id="KW-0812">Transmembrane</keyword>
<evidence type="ECO:0000313" key="7">
    <source>
        <dbReference type="EMBL" id="KRO35643.1"/>
    </source>
</evidence>
<feature type="transmembrane region" description="Helical" evidence="5">
    <location>
        <begin position="21"/>
        <end position="40"/>
    </location>
</feature>
<name>A0A0R2PFE8_9ACTN</name>
<dbReference type="InterPro" id="IPR010432">
    <property type="entry name" value="RDD"/>
</dbReference>
<proteinExistence type="predicted"/>
<accession>A0A0R2PFE8</accession>
<comment type="caution">
    <text evidence="7">The sequence shown here is derived from an EMBL/GenBank/DDBJ whole genome shotgun (WGS) entry which is preliminary data.</text>
</comment>
<evidence type="ECO:0000313" key="8">
    <source>
        <dbReference type="Proteomes" id="UP000053274"/>
    </source>
</evidence>
<gene>
    <name evidence="7" type="ORF">ABR54_06830</name>
</gene>
<evidence type="ECO:0000256" key="4">
    <source>
        <dbReference type="ARBA" id="ARBA00023136"/>
    </source>
</evidence>
<dbReference type="Pfam" id="PF06271">
    <property type="entry name" value="RDD"/>
    <property type="match status" value="1"/>
</dbReference>
<evidence type="ECO:0000259" key="6">
    <source>
        <dbReference type="Pfam" id="PF06271"/>
    </source>
</evidence>
<organism evidence="7 8">
    <name type="scientific">Actinobacteria bacterium BACL15 MAG-120619-bin91</name>
    <dbReference type="NCBI Taxonomy" id="1655562"/>
    <lineage>
        <taxon>Bacteria</taxon>
        <taxon>Bacillati</taxon>
        <taxon>Actinomycetota</taxon>
        <taxon>Actinomycetes</taxon>
        <taxon>Actinomycetes incertae sedis</taxon>
        <taxon>ac1 cluster</taxon>
    </lineage>
</organism>
<sequence>MSVEFTRVSLGRRMSALMVDWLACYFIVAASTGGIGQMAPNRSWTVLALFFAEVAILSALQGASLGHRIFGIHIIRFSDGGAITPLAALIRTGLLITVIFAVTFDENGRGLHERLSGTVLTRTKRVF</sequence>
<feature type="transmembrane region" description="Helical" evidence="5">
    <location>
        <begin position="46"/>
        <end position="70"/>
    </location>
</feature>
<keyword evidence="4 5" id="KW-0472">Membrane</keyword>
<dbReference type="EMBL" id="LIAM01000072">
    <property type="protein sequence ID" value="KRO35643.1"/>
    <property type="molecule type" value="Genomic_DNA"/>
</dbReference>
<dbReference type="Proteomes" id="UP000053274">
    <property type="component" value="Unassembled WGS sequence"/>
</dbReference>
<evidence type="ECO:0000256" key="5">
    <source>
        <dbReference type="SAM" id="Phobius"/>
    </source>
</evidence>
<evidence type="ECO:0000256" key="1">
    <source>
        <dbReference type="ARBA" id="ARBA00004141"/>
    </source>
</evidence>